<evidence type="ECO:0000256" key="1">
    <source>
        <dbReference type="ARBA" id="ARBA00022737"/>
    </source>
</evidence>
<dbReference type="AlphaFoldDB" id="A0A1E5GRH4"/>
<sequence>MKKHSFSLFILMFCLLHVFSSTQDVFADTSSPPLGYPLGVSTKTNLTAGGTLYFNTDQLQEKQLVGQFLAKNITSNGSSGLSKSGFQNYQQSLRQWDREQIDPAIVSETITGSDIIRLYANEQSFKYVDGEDLHFYISDLPTEKQLKDALQYYPGLRENFSKRIYNDSLESFPTFVDNGISDFSQVTSNIQSVSDYYAGLIDTEEAVIYNSAVQSAEINTAKKVVNPNDWGGQSSIQINVALKKGVTAQAVAIVDIDGRIDHFKNAQDISINYTNYDPDTMLPPYVIINYKHFPSFNFSGSTFFHATAYPNLPGDEEYKFEGNNGIFFEGKYADQAVPLIKSDSHTISEELKDKTYKIATHLVHNFNDEEEEIKFRSNASIFIGTVLAPRASVILDDTQGRVLGSVISGYDIHTNMPVSTEESTGMFDYDDFPGLGDIINGEELEAPVKSGEQFDYNGTEKRQLYSISQKIPAYSQRFPIQTLKITDKLEDAVELSGEDVSIKDEAGSDATNRFTISTNEANELSIEAKTESLADKSFYGKIYTMELVGSLNLNQEELIDPTINQIVIPNTAIVTANEESKVSNEALLKVDLIKGEPIIVKYLNEDGQEIASTEVLEGKINMPYQAKAKEISGYTLIKTPENESGTFLTKEQTVVYNYQGHLNFSAVPTQISFGTHDLSEKDEEYKIESKDKDLVVKDTRILGSNWQLRATLSKSLTGNKTQRSLPEALCYVKDGQSFPIRVDSSTVIQSAVTTTHDEYNVTHHWTTSDDGLKVSVKSGEVLADQYSGEIRWELYDVVPND</sequence>
<dbReference type="Proteomes" id="UP000094764">
    <property type="component" value="Unassembled WGS sequence"/>
</dbReference>
<evidence type="ECO:0000313" key="4">
    <source>
        <dbReference type="EMBL" id="OEG15165.1"/>
    </source>
</evidence>
<dbReference type="InterPro" id="IPR009459">
    <property type="entry name" value="MucBP_dom"/>
</dbReference>
<reference evidence="5" key="1">
    <citation type="submission" date="2016-09" db="EMBL/GenBank/DDBJ databases">
        <authorList>
            <person name="Gulvik C.A."/>
        </authorList>
    </citation>
    <scope>NUCLEOTIDE SEQUENCE [LARGE SCALE GENOMIC DNA]</scope>
    <source>
        <strain evidence="5">LMG 26306</strain>
    </source>
</reference>
<organism evidence="4 5">
    <name type="scientific">Enterococcus quebecensis</name>
    <dbReference type="NCBI Taxonomy" id="903983"/>
    <lineage>
        <taxon>Bacteria</taxon>
        <taxon>Bacillati</taxon>
        <taxon>Bacillota</taxon>
        <taxon>Bacilli</taxon>
        <taxon>Lactobacillales</taxon>
        <taxon>Enterococcaceae</taxon>
        <taxon>Enterococcus</taxon>
    </lineage>
</organism>
<evidence type="ECO:0000313" key="5">
    <source>
        <dbReference type="Proteomes" id="UP000094764"/>
    </source>
</evidence>
<protein>
    <recommendedName>
        <fullName evidence="3">MucBP domain-containing protein</fullName>
    </recommendedName>
</protein>
<comment type="caution">
    <text evidence="4">The sequence shown here is derived from an EMBL/GenBank/DDBJ whole genome shotgun (WGS) entry which is preliminary data.</text>
</comment>
<keyword evidence="1" id="KW-0677">Repeat</keyword>
<name>A0A1E5GRH4_9ENTE</name>
<dbReference type="RefSeq" id="WP_069635654.1">
    <property type="nucleotide sequence ID" value="NZ_JXKZ01000005.1"/>
</dbReference>
<feature type="signal peptide" evidence="2">
    <location>
        <begin position="1"/>
        <end position="27"/>
    </location>
</feature>
<dbReference type="EMBL" id="MIKB01000016">
    <property type="protein sequence ID" value="OEG15165.1"/>
    <property type="molecule type" value="Genomic_DNA"/>
</dbReference>
<evidence type="ECO:0000259" key="3">
    <source>
        <dbReference type="Pfam" id="PF06458"/>
    </source>
</evidence>
<keyword evidence="5" id="KW-1185">Reference proteome</keyword>
<feature type="domain" description="MucBP" evidence="3">
    <location>
        <begin position="597"/>
        <end position="659"/>
    </location>
</feature>
<dbReference type="Pfam" id="PF06458">
    <property type="entry name" value="MucBP"/>
    <property type="match status" value="1"/>
</dbReference>
<dbReference type="OrthoDB" id="2317670at2"/>
<keyword evidence="2" id="KW-0732">Signal</keyword>
<proteinExistence type="predicted"/>
<dbReference type="STRING" id="903983.BCR23_10020"/>
<feature type="chain" id="PRO_5009177796" description="MucBP domain-containing protein" evidence="2">
    <location>
        <begin position="28"/>
        <end position="801"/>
    </location>
</feature>
<gene>
    <name evidence="4" type="ORF">BCR23_10020</name>
</gene>
<evidence type="ECO:0000256" key="2">
    <source>
        <dbReference type="SAM" id="SignalP"/>
    </source>
</evidence>
<dbReference type="Gene3D" id="3.10.20.320">
    <property type="entry name" value="Putative peptidoglycan bound protein (lpxtg motif)"/>
    <property type="match status" value="1"/>
</dbReference>
<accession>A0A1E5GRH4</accession>
<dbReference type="Gene3D" id="2.60.40.740">
    <property type="match status" value="1"/>
</dbReference>